<name>A0A014NBZ6_9HYPO</name>
<dbReference type="CDD" id="cd20281">
    <property type="entry name" value="cupin_QDO_C"/>
    <property type="match status" value="1"/>
</dbReference>
<dbReference type="EMBL" id="JELW01000023">
    <property type="protein sequence ID" value="EXU98866.1"/>
    <property type="molecule type" value="Genomic_DNA"/>
</dbReference>
<dbReference type="Proteomes" id="UP000030151">
    <property type="component" value="Unassembled WGS sequence"/>
</dbReference>
<dbReference type="InterPro" id="IPR052538">
    <property type="entry name" value="Flavonoid_dioxygenase-like"/>
</dbReference>
<gene>
    <name evidence="2" type="ORF">X797_008103</name>
</gene>
<dbReference type="CDD" id="cd02215">
    <property type="entry name" value="cupin_QDO_N_C"/>
    <property type="match status" value="1"/>
</dbReference>
<dbReference type="AlphaFoldDB" id="A0A014NBZ6"/>
<dbReference type="eggNOG" id="ENOG502R237">
    <property type="taxonomic scope" value="Eukaryota"/>
</dbReference>
<evidence type="ECO:0000313" key="2">
    <source>
        <dbReference type="EMBL" id="EXU98866.1"/>
    </source>
</evidence>
<organism evidence="2 3">
    <name type="scientific">Metarhizium robertsii</name>
    <dbReference type="NCBI Taxonomy" id="568076"/>
    <lineage>
        <taxon>Eukaryota</taxon>
        <taxon>Fungi</taxon>
        <taxon>Dikarya</taxon>
        <taxon>Ascomycota</taxon>
        <taxon>Pezizomycotina</taxon>
        <taxon>Sordariomycetes</taxon>
        <taxon>Hypocreomycetidae</taxon>
        <taxon>Hypocreales</taxon>
        <taxon>Clavicipitaceae</taxon>
        <taxon>Metarhizium</taxon>
    </lineage>
</organism>
<feature type="chain" id="PRO_5001474024" evidence="1">
    <location>
        <begin position="19"/>
        <end position="387"/>
    </location>
</feature>
<reference evidence="2 3" key="1">
    <citation type="submission" date="2014-02" db="EMBL/GenBank/DDBJ databases">
        <title>The genome sequence of the entomopathogenic fungus Metarhizium robertsii ARSEF 2575.</title>
        <authorList>
            <person name="Giuliano Garisto Donzelli B."/>
            <person name="Roe B.A."/>
            <person name="Macmil S.L."/>
            <person name="Krasnoff S.B."/>
            <person name="Gibson D.M."/>
        </authorList>
    </citation>
    <scope>NUCLEOTIDE SEQUENCE [LARGE SCALE GENOMIC DNA]</scope>
    <source>
        <strain evidence="2 3">ARSEF 2575</strain>
    </source>
</reference>
<dbReference type="PANTHER" id="PTHR43346:SF1">
    <property type="entry name" value="QUERCETIN 2,3-DIOXYGENASE-RELATED"/>
    <property type="match status" value="1"/>
</dbReference>
<dbReference type="HOGENOM" id="CLU_060566_0_0_1"/>
<protein>
    <submittedName>
        <fullName evidence="2">Cupin domain protein</fullName>
    </submittedName>
</protein>
<evidence type="ECO:0000313" key="3">
    <source>
        <dbReference type="Proteomes" id="UP000030151"/>
    </source>
</evidence>
<feature type="signal peptide" evidence="1">
    <location>
        <begin position="1"/>
        <end position="18"/>
    </location>
</feature>
<accession>A0A014NBZ6</accession>
<dbReference type="InterPro" id="IPR014710">
    <property type="entry name" value="RmlC-like_jellyroll"/>
</dbReference>
<dbReference type="OrthoDB" id="5370773at2759"/>
<dbReference type="PANTHER" id="PTHR43346">
    <property type="entry name" value="LIGAND BINDING DOMAIN PROTEIN, PUTATIVE (AFU_ORTHOLOGUE AFUA_6G14370)-RELATED"/>
    <property type="match status" value="1"/>
</dbReference>
<dbReference type="Gene3D" id="2.60.120.10">
    <property type="entry name" value="Jelly Rolls"/>
    <property type="match status" value="2"/>
</dbReference>
<keyword evidence="1" id="KW-0732">Signal</keyword>
<proteinExistence type="predicted"/>
<dbReference type="SUPFAM" id="SSF51182">
    <property type="entry name" value="RmlC-like cupins"/>
    <property type="match status" value="1"/>
</dbReference>
<dbReference type="InterPro" id="IPR011051">
    <property type="entry name" value="RmlC_Cupin_sf"/>
</dbReference>
<comment type="caution">
    <text evidence="2">The sequence shown here is derived from an EMBL/GenBank/DDBJ whole genome shotgun (WGS) entry which is preliminary data.</text>
</comment>
<sequence>MGFTQALVFALAAATIEGACAPGSGGAAASPQNMVVSQAPDFVRPYVLPKYRGRSIMLSQAEVLRFAITTNSSGGAFSMIQHNGQFNNNVSARYHDHHNVHEHLYCARGRVQFWAQKNTSEGEQEARQATPGDYASLPTGTIHTFQLVDPDAQLTHVFHPAGFEHLFDVFYGEGKYNSSVSAPYLATAFDESPFAGTLSPEAIASLNSLDLYLHDNFVPRRDFVNGTAGDSRLNWHNGPNELPSKYGEPYAIAKDYGPKFLNAENGYKIVQPFADKNTEKDFTMGTVILSPKLDNETVTTTTLPHHFALQMEDGHLILAVDGYESVALLHGDVAFIPAGTKFSYHADVPYTKFMYMNNGTEGLDHQLMQKAVPWGWPTYPHYAGYKA</sequence>
<evidence type="ECO:0000256" key="1">
    <source>
        <dbReference type="SAM" id="SignalP"/>
    </source>
</evidence>